<dbReference type="AlphaFoldDB" id="A0ABD3PCC4"/>
<dbReference type="EMBL" id="JALLPJ020000678">
    <property type="protein sequence ID" value="KAL3785768.1"/>
    <property type="molecule type" value="Genomic_DNA"/>
</dbReference>
<keyword evidence="2" id="KW-1185">Reference proteome</keyword>
<name>A0ABD3PCC4_9STRA</name>
<protein>
    <submittedName>
        <fullName evidence="1">Uncharacterized protein</fullName>
    </submittedName>
</protein>
<dbReference type="Proteomes" id="UP001530400">
    <property type="component" value="Unassembled WGS sequence"/>
</dbReference>
<comment type="caution">
    <text evidence="1">The sequence shown here is derived from an EMBL/GenBank/DDBJ whole genome shotgun (WGS) entry which is preliminary data.</text>
</comment>
<sequence>MKEYAGVKLSSKRATFGKRHPPGIQNGASTRNLRMLKAQLFADASIAQAGCIPEFTKLDLTQQKSFLIC</sequence>
<organism evidence="1 2">
    <name type="scientific">Cyclotella atomus</name>
    <dbReference type="NCBI Taxonomy" id="382360"/>
    <lineage>
        <taxon>Eukaryota</taxon>
        <taxon>Sar</taxon>
        <taxon>Stramenopiles</taxon>
        <taxon>Ochrophyta</taxon>
        <taxon>Bacillariophyta</taxon>
        <taxon>Coscinodiscophyceae</taxon>
        <taxon>Thalassiosirophycidae</taxon>
        <taxon>Stephanodiscales</taxon>
        <taxon>Stephanodiscaceae</taxon>
        <taxon>Cyclotella</taxon>
    </lineage>
</organism>
<evidence type="ECO:0000313" key="2">
    <source>
        <dbReference type="Proteomes" id="UP001530400"/>
    </source>
</evidence>
<evidence type="ECO:0000313" key="1">
    <source>
        <dbReference type="EMBL" id="KAL3785768.1"/>
    </source>
</evidence>
<reference evidence="1 2" key="1">
    <citation type="submission" date="2024-10" db="EMBL/GenBank/DDBJ databases">
        <title>Updated reference genomes for cyclostephanoid diatoms.</title>
        <authorList>
            <person name="Roberts W.R."/>
            <person name="Alverson A.J."/>
        </authorList>
    </citation>
    <scope>NUCLEOTIDE SEQUENCE [LARGE SCALE GENOMIC DNA]</scope>
    <source>
        <strain evidence="1 2">AJA010-31</strain>
    </source>
</reference>
<accession>A0ABD3PCC4</accession>
<gene>
    <name evidence="1" type="ORF">ACHAWO_009727</name>
</gene>
<proteinExistence type="predicted"/>